<organism evidence="2 3">
    <name type="scientific">Artemisia annua</name>
    <name type="common">Sweet wormwood</name>
    <dbReference type="NCBI Taxonomy" id="35608"/>
    <lineage>
        <taxon>Eukaryota</taxon>
        <taxon>Viridiplantae</taxon>
        <taxon>Streptophyta</taxon>
        <taxon>Embryophyta</taxon>
        <taxon>Tracheophyta</taxon>
        <taxon>Spermatophyta</taxon>
        <taxon>Magnoliopsida</taxon>
        <taxon>eudicotyledons</taxon>
        <taxon>Gunneridae</taxon>
        <taxon>Pentapetalae</taxon>
        <taxon>asterids</taxon>
        <taxon>campanulids</taxon>
        <taxon>Asterales</taxon>
        <taxon>Asteraceae</taxon>
        <taxon>Asteroideae</taxon>
        <taxon>Anthemideae</taxon>
        <taxon>Artemisiinae</taxon>
        <taxon>Artemisia</taxon>
    </lineage>
</organism>
<accession>A0A2U1L8P4</accession>
<feature type="domain" description="Methyltransferase type 11" evidence="1">
    <location>
        <begin position="246"/>
        <end position="340"/>
    </location>
</feature>
<dbReference type="OrthoDB" id="10027013at2759"/>
<keyword evidence="2" id="KW-0808">Transferase</keyword>
<evidence type="ECO:0000313" key="2">
    <source>
        <dbReference type="EMBL" id="PWA45378.1"/>
    </source>
</evidence>
<dbReference type="InterPro" id="IPR029063">
    <property type="entry name" value="SAM-dependent_MTases_sf"/>
</dbReference>
<dbReference type="AlphaFoldDB" id="A0A2U1L8P4"/>
<keyword evidence="2" id="KW-0489">Methyltransferase</keyword>
<gene>
    <name evidence="2" type="ORF">CTI12_AA441530</name>
</gene>
<dbReference type="GO" id="GO:0032259">
    <property type="term" value="P:methylation"/>
    <property type="evidence" value="ECO:0007669"/>
    <property type="project" value="UniProtKB-KW"/>
</dbReference>
<reference evidence="2 3" key="1">
    <citation type="journal article" date="2018" name="Mol. Plant">
        <title>The genome of Artemisia annua provides insight into the evolution of Asteraceae family and artemisinin biosynthesis.</title>
        <authorList>
            <person name="Shen Q."/>
            <person name="Zhang L."/>
            <person name="Liao Z."/>
            <person name="Wang S."/>
            <person name="Yan T."/>
            <person name="Shi P."/>
            <person name="Liu M."/>
            <person name="Fu X."/>
            <person name="Pan Q."/>
            <person name="Wang Y."/>
            <person name="Lv Z."/>
            <person name="Lu X."/>
            <person name="Zhang F."/>
            <person name="Jiang W."/>
            <person name="Ma Y."/>
            <person name="Chen M."/>
            <person name="Hao X."/>
            <person name="Li L."/>
            <person name="Tang Y."/>
            <person name="Lv G."/>
            <person name="Zhou Y."/>
            <person name="Sun X."/>
            <person name="Brodelius P.E."/>
            <person name="Rose J.K.C."/>
            <person name="Tang K."/>
        </authorList>
    </citation>
    <scope>NUCLEOTIDE SEQUENCE [LARGE SCALE GENOMIC DNA]</scope>
    <source>
        <strain evidence="3">cv. Huhao1</strain>
        <tissue evidence="2">Leaf</tissue>
    </source>
</reference>
<evidence type="ECO:0000313" key="3">
    <source>
        <dbReference type="Proteomes" id="UP000245207"/>
    </source>
</evidence>
<dbReference type="PANTHER" id="PTHR45180:SF1">
    <property type="entry name" value="OS01G0307686 PROTEIN"/>
    <property type="match status" value="1"/>
</dbReference>
<evidence type="ECO:0000259" key="1">
    <source>
        <dbReference type="Pfam" id="PF08241"/>
    </source>
</evidence>
<dbReference type="SUPFAM" id="SSF53335">
    <property type="entry name" value="S-adenosyl-L-methionine-dependent methyltransferases"/>
    <property type="match status" value="1"/>
</dbReference>
<dbReference type="Proteomes" id="UP000245207">
    <property type="component" value="Unassembled WGS sequence"/>
</dbReference>
<comment type="caution">
    <text evidence="2">The sequence shown here is derived from an EMBL/GenBank/DDBJ whole genome shotgun (WGS) entry which is preliminary data.</text>
</comment>
<keyword evidence="3" id="KW-1185">Reference proteome</keyword>
<dbReference type="STRING" id="35608.A0A2U1L8P4"/>
<dbReference type="PANTHER" id="PTHR45180">
    <property type="entry name" value="OS01G0307686 PROTEIN"/>
    <property type="match status" value="1"/>
</dbReference>
<dbReference type="EMBL" id="PKPP01010788">
    <property type="protein sequence ID" value="PWA45378.1"/>
    <property type="molecule type" value="Genomic_DNA"/>
</dbReference>
<name>A0A2U1L8P4_ARTAN</name>
<protein>
    <submittedName>
        <fullName evidence="2">Methyltransferase type 11</fullName>
    </submittedName>
</protein>
<dbReference type="InterPro" id="IPR013216">
    <property type="entry name" value="Methyltransf_11"/>
</dbReference>
<dbReference type="GO" id="GO:0008757">
    <property type="term" value="F:S-adenosylmethionine-dependent methyltransferase activity"/>
    <property type="evidence" value="ECO:0007669"/>
    <property type="project" value="InterPro"/>
</dbReference>
<dbReference type="GO" id="GO:0009820">
    <property type="term" value="P:alkaloid metabolic process"/>
    <property type="evidence" value="ECO:0007669"/>
    <property type="project" value="UniProtKB-KW"/>
</dbReference>
<dbReference type="Pfam" id="PF14223">
    <property type="entry name" value="Retrotran_gag_2"/>
    <property type="match status" value="1"/>
</dbReference>
<proteinExistence type="predicted"/>
<dbReference type="Gene3D" id="3.40.50.150">
    <property type="entry name" value="Vaccinia Virus protein VP39"/>
    <property type="match status" value="1"/>
</dbReference>
<dbReference type="CDD" id="cd02440">
    <property type="entry name" value="AdoMet_MTases"/>
    <property type="match status" value="1"/>
</dbReference>
<dbReference type="Pfam" id="PF08241">
    <property type="entry name" value="Methyltransf_11"/>
    <property type="match status" value="1"/>
</dbReference>
<sequence>MYKPYSDLDDKEKKKVDKNDKAKVMIYDALPQRELERVCLCKTAKKILDLLLFVHHDTTQVKVNKIDSLIQQYEEFSITNDETIDSGLMRFNAITTSLISLDPSYNSKNHIDKFVHILSKNWLLEEAEVEETRRLGQLSFEKLIEDLDTYEEFLNFIRGTSNEETDVLDLEDEVTTGQIHNQDMIPRDEEEAHFESTFKSYQRTLRIMANLFLKQAKQYSKTRPGYPQQLFDFIASKTPTHDVVWDVGTGSGQAAVSLASIYKSVIGTDTSNTQLEFAPKLPSIRYECTSATLSVSELEQKIGKESSIDLVTVAQALHWFDNDTFYNQVKYILKKPNGVIAAWCYTIPEIDDQFDPIFHKFYNESKPYWDSLRGLVDDKYTSIKFPFGPVDGCDHTGPFEFRSTKLMSLDDLFMYIKSWSAYQTAKEKGVEWLNENVVNEFTKAWNEDENGQKSVTFPVYLRIGKVGELVN</sequence>